<evidence type="ECO:0000256" key="2">
    <source>
        <dbReference type="ARBA" id="ARBA00022679"/>
    </source>
</evidence>
<keyword evidence="5" id="KW-0812">Transmembrane</keyword>
<feature type="compositionally biased region" description="Acidic residues" evidence="4">
    <location>
        <begin position="184"/>
        <end position="193"/>
    </location>
</feature>
<feature type="compositionally biased region" description="Low complexity" evidence="4">
    <location>
        <begin position="194"/>
        <end position="209"/>
    </location>
</feature>
<comment type="caution">
    <text evidence="7">The sequence shown here is derived from an EMBL/GenBank/DDBJ whole genome shotgun (WGS) entry which is preliminary data.</text>
</comment>
<evidence type="ECO:0000256" key="5">
    <source>
        <dbReference type="SAM" id="Phobius"/>
    </source>
</evidence>
<feature type="region of interest" description="Disordered" evidence="4">
    <location>
        <begin position="1"/>
        <end position="25"/>
    </location>
</feature>
<dbReference type="PANTHER" id="PTHR20961:SF124">
    <property type="entry name" value="GLYCOSYLTRANSFERASE"/>
    <property type="match status" value="1"/>
</dbReference>
<name>A0A2P6V5W8_9CHLO</name>
<evidence type="ECO:0000259" key="6">
    <source>
        <dbReference type="Pfam" id="PF04577"/>
    </source>
</evidence>
<dbReference type="GO" id="GO:0005794">
    <property type="term" value="C:Golgi apparatus"/>
    <property type="evidence" value="ECO:0007669"/>
    <property type="project" value="UniProtKB-ARBA"/>
</dbReference>
<dbReference type="GO" id="GO:0016763">
    <property type="term" value="F:pentosyltransferase activity"/>
    <property type="evidence" value="ECO:0007669"/>
    <property type="project" value="UniProtKB-ARBA"/>
</dbReference>
<feature type="domain" description="Glycosyltransferase 61 catalytic" evidence="6">
    <location>
        <begin position="425"/>
        <end position="538"/>
    </location>
</feature>
<keyword evidence="8" id="KW-1185">Reference proteome</keyword>
<keyword evidence="5" id="KW-1133">Transmembrane helix</keyword>
<gene>
    <name evidence="7" type="ORF">C2E20_6958</name>
</gene>
<evidence type="ECO:0000256" key="4">
    <source>
        <dbReference type="SAM" id="MobiDB-lite"/>
    </source>
</evidence>
<keyword evidence="5" id="KW-0472">Membrane</keyword>
<dbReference type="Proteomes" id="UP000239649">
    <property type="component" value="Unassembled WGS sequence"/>
</dbReference>
<keyword evidence="1" id="KW-0328">Glycosyltransferase</keyword>
<feature type="transmembrane region" description="Helical" evidence="5">
    <location>
        <begin position="84"/>
        <end position="107"/>
    </location>
</feature>
<evidence type="ECO:0000313" key="7">
    <source>
        <dbReference type="EMBL" id="PSC69482.1"/>
    </source>
</evidence>
<organism evidence="7 8">
    <name type="scientific">Micractinium conductrix</name>
    <dbReference type="NCBI Taxonomy" id="554055"/>
    <lineage>
        <taxon>Eukaryota</taxon>
        <taxon>Viridiplantae</taxon>
        <taxon>Chlorophyta</taxon>
        <taxon>core chlorophytes</taxon>
        <taxon>Trebouxiophyceae</taxon>
        <taxon>Chlorellales</taxon>
        <taxon>Chlorellaceae</taxon>
        <taxon>Chlorella clade</taxon>
        <taxon>Micractinium</taxon>
    </lineage>
</organism>
<protein>
    <recommendedName>
        <fullName evidence="6">Glycosyltransferase 61 catalytic domain-containing protein</fullName>
    </recommendedName>
</protein>
<dbReference type="InterPro" id="IPR049625">
    <property type="entry name" value="Glyco_transf_61_cat"/>
</dbReference>
<evidence type="ECO:0000256" key="3">
    <source>
        <dbReference type="ARBA" id="ARBA00023180"/>
    </source>
</evidence>
<keyword evidence="3" id="KW-0325">Glycoprotein</keyword>
<dbReference type="InterPro" id="IPR007657">
    <property type="entry name" value="Glycosyltransferase_61"/>
</dbReference>
<dbReference type="EMBL" id="LHPF02000026">
    <property type="protein sequence ID" value="PSC69482.1"/>
    <property type="molecule type" value="Genomic_DNA"/>
</dbReference>
<keyword evidence="2" id="KW-0808">Transferase</keyword>
<evidence type="ECO:0000313" key="8">
    <source>
        <dbReference type="Proteomes" id="UP000239649"/>
    </source>
</evidence>
<dbReference type="AlphaFoldDB" id="A0A2P6V5W8"/>
<evidence type="ECO:0000256" key="1">
    <source>
        <dbReference type="ARBA" id="ARBA00022676"/>
    </source>
</evidence>
<accession>A0A2P6V5W8</accession>
<feature type="region of interest" description="Disordered" evidence="4">
    <location>
        <begin position="181"/>
        <end position="210"/>
    </location>
</feature>
<dbReference type="Pfam" id="PF04577">
    <property type="entry name" value="Glyco_transf_61"/>
    <property type="match status" value="1"/>
</dbReference>
<reference evidence="7 8" key="1">
    <citation type="journal article" date="2018" name="Plant J.">
        <title>Genome sequences of Chlorella sorokiniana UTEX 1602 and Micractinium conductrix SAG 241.80: implications to maltose excretion by a green alga.</title>
        <authorList>
            <person name="Arriola M.B."/>
            <person name="Velmurugan N."/>
            <person name="Zhang Y."/>
            <person name="Plunkett M.H."/>
            <person name="Hondzo H."/>
            <person name="Barney B.M."/>
        </authorList>
    </citation>
    <scope>NUCLEOTIDE SEQUENCE [LARGE SCALE GENOMIC DNA]</scope>
    <source>
        <strain evidence="7 8">SAG 241.80</strain>
    </source>
</reference>
<dbReference type="PANTHER" id="PTHR20961">
    <property type="entry name" value="GLYCOSYLTRANSFERASE"/>
    <property type="match status" value="1"/>
</dbReference>
<sequence>MKTHTYAPVCGPAGSDSDEDRQSPHWSLSTYKRHANLDLLAVGGPAPAADDWQQAAAAAAAPPHPPQHACARFWAQTPRRWRQALCGGLLSVTLLCLLAALASGWGAGAPQPAARQQQCRLQHEGSPWEAHCQALRNVCLDQGQIILYDQLYQQLGGRKAGALPQLEVSTSKIYEYPWRASQAGDDDSADDDASSAADVVGSSSGSSSGRRLRYKLYEPLKNRRLEAPPLRPATSQEGTEYLQYPEFSTCTVPLLVFPSWRGNFFHTYKDLSALLYSLLRRTPWRQHAKLVVVTPEGIALTGAEAALLPPLSGLSVQSMADASARLAQGYRPELDAAQPRASYEGGQRRCFERMYVCGANFLAGRGLSAEEEAALSADQRTAAVARQVPVEPYAYGQAVALHMQQQRQQQARRQRQDGAPDAITLQALVGEAAGAPPLAAVVPGQPRARTAGRLRIMLMKRGDEGRQISNAAELLQRCNSWRYVPPGGGPAVGAECSEIELPDLEAGVAAAREADVFIGVHGANLANGWMLRPGASVIEILPYQFEDGRGATVFSTTNGKDATSQVLWWLAVLCDPAASTPGPLEAAGEGLPDWWPRDRNTRVPWAVLEAALRQAVAVGGDARQYQREYYATGRFRWHFGAAGVISQGERHCPAPPADR</sequence>
<proteinExistence type="predicted"/>
<dbReference type="OrthoDB" id="531938at2759"/>